<gene>
    <name evidence="1" type="ORF">BRYFOR_07557</name>
</gene>
<dbReference type="RefSeq" id="WP_006862341.1">
    <property type="nucleotide sequence ID" value="NZ_ACCL02000011.1"/>
</dbReference>
<organism evidence="1 2">
    <name type="scientific">Marvinbryantia formatexigens DSM 14469</name>
    <dbReference type="NCBI Taxonomy" id="478749"/>
    <lineage>
        <taxon>Bacteria</taxon>
        <taxon>Bacillati</taxon>
        <taxon>Bacillota</taxon>
        <taxon>Clostridia</taxon>
        <taxon>Lachnospirales</taxon>
        <taxon>Lachnospiraceae</taxon>
        <taxon>Marvinbryantia</taxon>
    </lineage>
</organism>
<comment type="caution">
    <text evidence="1">The sequence shown here is derived from an EMBL/GenBank/DDBJ whole genome shotgun (WGS) entry which is preliminary data.</text>
</comment>
<name>C6LFZ7_9FIRM</name>
<reference evidence="1" key="1">
    <citation type="submission" date="2009-07" db="EMBL/GenBank/DDBJ databases">
        <authorList>
            <person name="Weinstock G."/>
            <person name="Sodergren E."/>
            <person name="Clifton S."/>
            <person name="Fulton L."/>
            <person name="Fulton B."/>
            <person name="Courtney L."/>
            <person name="Fronick C."/>
            <person name="Harrison M."/>
            <person name="Strong C."/>
            <person name="Farmer C."/>
            <person name="Delahaunty K."/>
            <person name="Markovic C."/>
            <person name="Hall O."/>
            <person name="Minx P."/>
            <person name="Tomlinson C."/>
            <person name="Mitreva M."/>
            <person name="Nelson J."/>
            <person name="Hou S."/>
            <person name="Wollam A."/>
            <person name="Pepin K.H."/>
            <person name="Johnson M."/>
            <person name="Bhonagiri V."/>
            <person name="Nash W.E."/>
            <person name="Warren W."/>
            <person name="Chinwalla A."/>
            <person name="Mardis E.R."/>
            <person name="Wilson R.K."/>
        </authorList>
    </citation>
    <scope>NUCLEOTIDE SEQUENCE [LARGE SCALE GENOMIC DNA]</scope>
    <source>
        <strain evidence="1">DSM 14469</strain>
    </source>
</reference>
<dbReference type="OrthoDB" id="1975049at2"/>
<protein>
    <submittedName>
        <fullName evidence="1">Uncharacterized protein</fullName>
    </submittedName>
</protein>
<dbReference type="STRING" id="168384.SAMN05660368_03623"/>
<dbReference type="Proteomes" id="UP000005561">
    <property type="component" value="Unassembled WGS sequence"/>
</dbReference>
<evidence type="ECO:0000313" key="1">
    <source>
        <dbReference type="EMBL" id="EET60361.1"/>
    </source>
</evidence>
<evidence type="ECO:0000313" key="2">
    <source>
        <dbReference type="Proteomes" id="UP000005561"/>
    </source>
</evidence>
<accession>C6LFZ7</accession>
<sequence length="356" mass="36863">MGFADKKGITVASGFKLQAGALLDARGQVETLAERDELVTLNAVTAGLQVYVKENKTAYVYNGTGWDEVPKGNMSGTLDGYVSKEEGKGLSSNDYTDEEKAKVAAAVPSARKVNGKALTADVTLAAADVGAVPATAKGAAGGVAELDSTGKVPAAQLPSYVDDVIEGYLSGGKLYEEAAHTTEIAGESGKIYVDLATSKTYRWSGTAFAVISDTVALGETSSTAYRGDRGKTAYEHSQAAHAPANAEANVQSDWNETDASSDAYIRNKPSSLPADGGDAATVNGHTVGADVPSDAKFTDTVYSHPSTHPASMISQDATHRFVSDTEKEAWNAKATVYFAEALPASAPAGSVCFLVS</sequence>
<dbReference type="EMBL" id="ACCL02000011">
    <property type="protein sequence ID" value="EET60361.1"/>
    <property type="molecule type" value="Genomic_DNA"/>
</dbReference>
<dbReference type="eggNOG" id="COG4675">
    <property type="taxonomic scope" value="Bacteria"/>
</dbReference>
<dbReference type="AlphaFoldDB" id="C6LFZ7"/>
<keyword evidence="2" id="KW-1185">Reference proteome</keyword>
<proteinExistence type="predicted"/>